<gene>
    <name evidence="10" type="primary">107368991</name>
</gene>
<evidence type="ECO:0000313" key="10">
    <source>
        <dbReference type="EnsemblMetazoa" id="tetur29g01000.1"/>
    </source>
</evidence>
<dbReference type="FunFam" id="1.10.10.10:FF:000013">
    <property type="entry name" value="Paired box 8 isoform 1"/>
    <property type="match status" value="1"/>
</dbReference>
<feature type="region of interest" description="Disordered" evidence="8">
    <location>
        <begin position="342"/>
        <end position="393"/>
    </location>
</feature>
<keyword evidence="3" id="KW-0563">Paired box</keyword>
<dbReference type="SMART" id="SM00351">
    <property type="entry name" value="PAX"/>
    <property type="match status" value="1"/>
</dbReference>
<dbReference type="OMA" id="QHYEITT"/>
<dbReference type="AlphaFoldDB" id="T1L030"/>
<keyword evidence="11" id="KW-1185">Reference proteome</keyword>
<dbReference type="KEGG" id="tut:107368991"/>
<sequence length="569" mass="61722">MQDDITTYIQNNHHHHLHPHHLYTTSSPNGDHLLNAAHQSPTLSMHHLPPPPPGSLGAQGQCQPGQQLAAHQPPQHTILTTANTNQDVNHQTNNGAENKKKHNRGDPNGDYYYSSEAEPESSTKNLKGHGGVNQLGGIFVNGRPLPDMVRQRIVELAHQGVRPCDISRQLRVSHGCVSKILGRYYETGSIKPGVIGGSKPKVATPKVVDAIANYKKQNPTMFAWEIRDRLLADGICDSDNIPSVSSINRIVRNKAAEKAKHCINNHNSNSNQTTNSAISPNSQQPNNATSVIVNAAQQSSQSTPTSATYSINGILGIEEQQRHQKRKNPSPNENHIEDFKSESFKTESSASSNNNVNNRTNSPSIQNGDENEYKVSSKRPRLPNNNNQQYNSLNGSNDLYNIWSTGANPGTGYGLVNENGDPSGQSHPHQQPQQQHYETTTLYTPPTSASSLVELTGGSLSPGKTSIIGSTASEFTLLQPASAQHYYLANANANNSSTSVSNATTTTISYQGSASVTPPNATPATPSEYYAAYHQAAYAYPNYTYGNPPTTVQPPAQNNAHIPIKISWQ</sequence>
<dbReference type="InterPro" id="IPR036388">
    <property type="entry name" value="WH-like_DNA-bd_sf"/>
</dbReference>
<dbReference type="GO" id="GO:0000978">
    <property type="term" value="F:RNA polymerase II cis-regulatory region sequence-specific DNA binding"/>
    <property type="evidence" value="ECO:0007669"/>
    <property type="project" value="TreeGrafter"/>
</dbReference>
<dbReference type="PANTHER" id="PTHR45636:SF41">
    <property type="entry name" value="PAIRED BOX PROTEIN PAX-6-RELATED"/>
    <property type="match status" value="1"/>
</dbReference>
<proteinExistence type="predicted"/>
<keyword evidence="7" id="KW-0539">Nucleus</keyword>
<feature type="domain" description="Paired" evidence="9">
    <location>
        <begin position="128"/>
        <end position="254"/>
    </location>
</feature>
<dbReference type="EnsemblMetazoa" id="tetur29g01000.1">
    <property type="protein sequence ID" value="tetur29g01000.1"/>
    <property type="gene ID" value="tetur29g01000"/>
</dbReference>
<evidence type="ECO:0000256" key="8">
    <source>
        <dbReference type="SAM" id="MobiDB-lite"/>
    </source>
</evidence>
<feature type="region of interest" description="Disordered" evidence="8">
    <location>
        <begin position="264"/>
        <end position="286"/>
    </location>
</feature>
<keyword evidence="4" id="KW-0805">Transcription regulation</keyword>
<reference evidence="11" key="1">
    <citation type="submission" date="2011-08" db="EMBL/GenBank/DDBJ databases">
        <authorList>
            <person name="Rombauts S."/>
        </authorList>
    </citation>
    <scope>NUCLEOTIDE SEQUENCE</scope>
    <source>
        <strain evidence="11">London</strain>
    </source>
</reference>
<evidence type="ECO:0000313" key="11">
    <source>
        <dbReference type="Proteomes" id="UP000015104"/>
    </source>
</evidence>
<dbReference type="Proteomes" id="UP000015104">
    <property type="component" value="Unassembled WGS sequence"/>
</dbReference>
<evidence type="ECO:0000256" key="7">
    <source>
        <dbReference type="ARBA" id="ARBA00023242"/>
    </source>
</evidence>
<dbReference type="InterPro" id="IPR043182">
    <property type="entry name" value="PAIRED_DNA-bd_dom"/>
</dbReference>
<comment type="subcellular location">
    <subcellularLocation>
        <location evidence="1">Nucleus</location>
    </subcellularLocation>
</comment>
<dbReference type="InterPro" id="IPR001523">
    <property type="entry name" value="Paired_dom"/>
</dbReference>
<protein>
    <recommendedName>
        <fullName evidence="9">Paired domain-containing protein</fullName>
    </recommendedName>
</protein>
<dbReference type="STRING" id="32264.T1L030"/>
<dbReference type="OrthoDB" id="3225452at2759"/>
<reference evidence="10" key="2">
    <citation type="submission" date="2015-06" db="UniProtKB">
        <authorList>
            <consortium name="EnsemblMetazoa"/>
        </authorList>
    </citation>
    <scope>IDENTIFICATION</scope>
</reference>
<evidence type="ECO:0000256" key="2">
    <source>
        <dbReference type="ARBA" id="ARBA00022473"/>
    </source>
</evidence>
<dbReference type="CDD" id="cd00131">
    <property type="entry name" value="PAX"/>
    <property type="match status" value="1"/>
</dbReference>
<feature type="compositionally biased region" description="Low complexity" evidence="8">
    <location>
        <begin position="264"/>
        <end position="276"/>
    </location>
</feature>
<feature type="compositionally biased region" description="Polar residues" evidence="8">
    <location>
        <begin position="277"/>
        <end position="286"/>
    </location>
</feature>
<evidence type="ECO:0000259" key="9">
    <source>
        <dbReference type="PROSITE" id="PS51057"/>
    </source>
</evidence>
<feature type="compositionally biased region" description="Polar residues" evidence="8">
    <location>
        <begin position="74"/>
        <end position="96"/>
    </location>
</feature>
<evidence type="ECO:0000256" key="1">
    <source>
        <dbReference type="ARBA" id="ARBA00004123"/>
    </source>
</evidence>
<dbReference type="Pfam" id="PF00292">
    <property type="entry name" value="PAX"/>
    <property type="match status" value="1"/>
</dbReference>
<evidence type="ECO:0000256" key="5">
    <source>
        <dbReference type="ARBA" id="ARBA00023125"/>
    </source>
</evidence>
<feature type="region of interest" description="Disordered" evidence="8">
    <location>
        <begin position="42"/>
        <end position="129"/>
    </location>
</feature>
<evidence type="ECO:0000256" key="4">
    <source>
        <dbReference type="ARBA" id="ARBA00023015"/>
    </source>
</evidence>
<dbReference type="SUPFAM" id="SSF46689">
    <property type="entry name" value="Homeodomain-like"/>
    <property type="match status" value="1"/>
</dbReference>
<keyword evidence="6" id="KW-0804">Transcription</keyword>
<dbReference type="PROSITE" id="PS51057">
    <property type="entry name" value="PAIRED_2"/>
    <property type="match status" value="1"/>
</dbReference>
<dbReference type="GO" id="GO:0000981">
    <property type="term" value="F:DNA-binding transcription factor activity, RNA polymerase II-specific"/>
    <property type="evidence" value="ECO:0007669"/>
    <property type="project" value="TreeGrafter"/>
</dbReference>
<keyword evidence="2" id="KW-0217">Developmental protein</keyword>
<dbReference type="FunFam" id="1.10.10.10:FF:000003">
    <property type="entry name" value="Paired box protein Pax-6"/>
    <property type="match status" value="1"/>
</dbReference>
<dbReference type="Gene3D" id="1.10.10.10">
    <property type="entry name" value="Winged helix-like DNA-binding domain superfamily/Winged helix DNA-binding domain"/>
    <property type="match status" value="2"/>
</dbReference>
<accession>T1L030</accession>
<feature type="compositionally biased region" description="Low complexity" evidence="8">
    <location>
        <begin position="422"/>
        <end position="436"/>
    </location>
</feature>
<feature type="region of interest" description="Disordered" evidence="8">
    <location>
        <begin position="411"/>
        <end position="437"/>
    </location>
</feature>
<feature type="compositionally biased region" description="Low complexity" evidence="8">
    <location>
        <begin position="346"/>
        <end position="364"/>
    </location>
</feature>
<organism evidence="10 11">
    <name type="scientific">Tetranychus urticae</name>
    <name type="common">Two-spotted spider mite</name>
    <dbReference type="NCBI Taxonomy" id="32264"/>
    <lineage>
        <taxon>Eukaryota</taxon>
        <taxon>Metazoa</taxon>
        <taxon>Ecdysozoa</taxon>
        <taxon>Arthropoda</taxon>
        <taxon>Chelicerata</taxon>
        <taxon>Arachnida</taxon>
        <taxon>Acari</taxon>
        <taxon>Acariformes</taxon>
        <taxon>Trombidiformes</taxon>
        <taxon>Prostigmata</taxon>
        <taxon>Eleutherengona</taxon>
        <taxon>Raphignathae</taxon>
        <taxon>Tetranychoidea</taxon>
        <taxon>Tetranychidae</taxon>
        <taxon>Tetranychus</taxon>
    </lineage>
</organism>
<dbReference type="PANTHER" id="PTHR45636">
    <property type="entry name" value="PAIRED BOX PROTEIN PAX-6-RELATED-RELATED"/>
    <property type="match status" value="1"/>
</dbReference>
<dbReference type="eggNOG" id="KOG3862">
    <property type="taxonomic scope" value="Eukaryota"/>
</dbReference>
<feature type="compositionally biased region" description="Low complexity" evidence="8">
    <location>
        <begin position="382"/>
        <end position="393"/>
    </location>
</feature>
<dbReference type="EMBL" id="CAEY01000761">
    <property type="status" value="NOT_ANNOTATED_CDS"/>
    <property type="molecule type" value="Genomic_DNA"/>
</dbReference>
<keyword evidence="5" id="KW-0238">DNA-binding</keyword>
<evidence type="ECO:0000256" key="6">
    <source>
        <dbReference type="ARBA" id="ARBA00023163"/>
    </source>
</evidence>
<dbReference type="PROSITE" id="PS00034">
    <property type="entry name" value="PAIRED_1"/>
    <property type="match status" value="1"/>
</dbReference>
<feature type="compositionally biased region" description="Low complexity" evidence="8">
    <location>
        <begin position="111"/>
        <end position="122"/>
    </location>
</feature>
<name>T1L030_TETUR</name>
<dbReference type="InterPro" id="IPR043565">
    <property type="entry name" value="PAX_fam"/>
</dbReference>
<dbReference type="GO" id="GO:0005634">
    <property type="term" value="C:nucleus"/>
    <property type="evidence" value="ECO:0007669"/>
    <property type="project" value="UniProtKB-SubCell"/>
</dbReference>
<dbReference type="PRINTS" id="PR00027">
    <property type="entry name" value="PAIREDBOX"/>
</dbReference>
<dbReference type="HOGENOM" id="CLU_479258_0_0_1"/>
<evidence type="ECO:0000256" key="3">
    <source>
        <dbReference type="ARBA" id="ARBA00022724"/>
    </source>
</evidence>
<dbReference type="InterPro" id="IPR009057">
    <property type="entry name" value="Homeodomain-like_sf"/>
</dbReference>